<evidence type="ECO:0000256" key="2">
    <source>
        <dbReference type="ARBA" id="ARBA00022980"/>
    </source>
</evidence>
<dbReference type="SMART" id="SM01413">
    <property type="entry name" value="Ribosomal_S19e"/>
    <property type="match status" value="1"/>
</dbReference>
<protein>
    <submittedName>
        <fullName evidence="5">40S ribosomal protein S19</fullName>
    </submittedName>
</protein>
<proteinExistence type="inferred from homology"/>
<accession>A0A5A7Q6E7</accession>
<dbReference type="Gene3D" id="1.10.10.10">
    <property type="entry name" value="Winged helix-like DNA-binding domain superfamily/Winged helix DNA-binding domain"/>
    <property type="match status" value="1"/>
</dbReference>
<organism evidence="5 6">
    <name type="scientific">Striga asiatica</name>
    <name type="common">Asiatic witchweed</name>
    <name type="synonym">Buchnera asiatica</name>
    <dbReference type="NCBI Taxonomy" id="4170"/>
    <lineage>
        <taxon>Eukaryota</taxon>
        <taxon>Viridiplantae</taxon>
        <taxon>Streptophyta</taxon>
        <taxon>Embryophyta</taxon>
        <taxon>Tracheophyta</taxon>
        <taxon>Spermatophyta</taxon>
        <taxon>Magnoliopsida</taxon>
        <taxon>eudicotyledons</taxon>
        <taxon>Gunneridae</taxon>
        <taxon>Pentapetalae</taxon>
        <taxon>asterids</taxon>
        <taxon>lamiids</taxon>
        <taxon>Lamiales</taxon>
        <taxon>Orobanchaceae</taxon>
        <taxon>Buchnereae</taxon>
        <taxon>Striga</taxon>
    </lineage>
</organism>
<sequence length="168" mass="18912">MATVKTVKDVSPHEFVKSYASHLKHLGKGMYFEVGLVKSPNFWGVPSEEEPVLLFTCDVMILLRPRSKELNCGTDLSLILTPTRCFVHGKMELPDWTDLVKTDVLKELASYDFDWYYIRAASMARKIYLTGGLGVGAFRRIYGGSKRNGNHPRHFGKSSGSVARNILQ</sequence>
<dbReference type="Pfam" id="PF01090">
    <property type="entry name" value="Ribosomal_S19e"/>
    <property type="match status" value="1"/>
</dbReference>
<evidence type="ECO:0000256" key="1">
    <source>
        <dbReference type="ARBA" id="ARBA00010014"/>
    </source>
</evidence>
<dbReference type="GO" id="GO:0003723">
    <property type="term" value="F:RNA binding"/>
    <property type="evidence" value="ECO:0007669"/>
    <property type="project" value="TreeGrafter"/>
</dbReference>
<keyword evidence="2 5" id="KW-0689">Ribosomal protein</keyword>
<dbReference type="GO" id="GO:0003735">
    <property type="term" value="F:structural constituent of ribosome"/>
    <property type="evidence" value="ECO:0007669"/>
    <property type="project" value="InterPro"/>
</dbReference>
<comment type="similarity">
    <text evidence="1">Belongs to the eukaryotic ribosomal protein eS19 family.</text>
</comment>
<dbReference type="PANTHER" id="PTHR11710">
    <property type="entry name" value="40S RIBOSOMAL PROTEIN S19"/>
    <property type="match status" value="1"/>
</dbReference>
<evidence type="ECO:0000313" key="6">
    <source>
        <dbReference type="Proteomes" id="UP000325081"/>
    </source>
</evidence>
<dbReference type="InterPro" id="IPR036390">
    <property type="entry name" value="WH_DNA-bd_sf"/>
</dbReference>
<dbReference type="InterPro" id="IPR001266">
    <property type="entry name" value="Ribosomal_eS19"/>
</dbReference>
<feature type="region of interest" description="Disordered" evidence="4">
    <location>
        <begin position="148"/>
        <end position="168"/>
    </location>
</feature>
<dbReference type="InterPro" id="IPR036388">
    <property type="entry name" value="WH-like_DNA-bd_sf"/>
</dbReference>
<dbReference type="GO" id="GO:0022627">
    <property type="term" value="C:cytosolic small ribosomal subunit"/>
    <property type="evidence" value="ECO:0007669"/>
    <property type="project" value="TreeGrafter"/>
</dbReference>
<gene>
    <name evidence="5" type="ORF">STAS_17515</name>
</gene>
<comment type="caution">
    <text evidence="5">The sequence shown here is derived from an EMBL/GenBank/DDBJ whole genome shotgun (WGS) entry which is preliminary data.</text>
</comment>
<dbReference type="PANTHER" id="PTHR11710:SF0">
    <property type="entry name" value="40S RIBOSOMAL PROTEIN S19"/>
    <property type="match status" value="1"/>
</dbReference>
<keyword evidence="6" id="KW-1185">Reference proteome</keyword>
<keyword evidence="3" id="KW-0687">Ribonucleoprotein</keyword>
<dbReference type="Proteomes" id="UP000325081">
    <property type="component" value="Unassembled WGS sequence"/>
</dbReference>
<reference evidence="6" key="1">
    <citation type="journal article" date="2019" name="Curr. Biol.">
        <title>Genome Sequence of Striga asiatica Provides Insight into the Evolution of Plant Parasitism.</title>
        <authorList>
            <person name="Yoshida S."/>
            <person name="Kim S."/>
            <person name="Wafula E.K."/>
            <person name="Tanskanen J."/>
            <person name="Kim Y.M."/>
            <person name="Honaas L."/>
            <person name="Yang Z."/>
            <person name="Spallek T."/>
            <person name="Conn C.E."/>
            <person name="Ichihashi Y."/>
            <person name="Cheong K."/>
            <person name="Cui S."/>
            <person name="Der J.P."/>
            <person name="Gundlach H."/>
            <person name="Jiao Y."/>
            <person name="Hori C."/>
            <person name="Ishida J.K."/>
            <person name="Kasahara H."/>
            <person name="Kiba T."/>
            <person name="Kim M.S."/>
            <person name="Koo N."/>
            <person name="Laohavisit A."/>
            <person name="Lee Y.H."/>
            <person name="Lumba S."/>
            <person name="McCourt P."/>
            <person name="Mortimer J.C."/>
            <person name="Mutuku J.M."/>
            <person name="Nomura T."/>
            <person name="Sasaki-Sekimoto Y."/>
            <person name="Seto Y."/>
            <person name="Wang Y."/>
            <person name="Wakatake T."/>
            <person name="Sakakibara H."/>
            <person name="Demura T."/>
            <person name="Yamaguchi S."/>
            <person name="Yoneyama K."/>
            <person name="Manabe R.I."/>
            <person name="Nelson D.C."/>
            <person name="Schulman A.H."/>
            <person name="Timko M.P."/>
            <person name="dePamphilis C.W."/>
            <person name="Choi D."/>
            <person name="Shirasu K."/>
        </authorList>
    </citation>
    <scope>NUCLEOTIDE SEQUENCE [LARGE SCALE GENOMIC DNA]</scope>
    <source>
        <strain evidence="6">cv. UVA1</strain>
    </source>
</reference>
<dbReference type="AlphaFoldDB" id="A0A5A7Q6E7"/>
<dbReference type="GO" id="GO:0006412">
    <property type="term" value="P:translation"/>
    <property type="evidence" value="ECO:0007669"/>
    <property type="project" value="InterPro"/>
</dbReference>
<evidence type="ECO:0000313" key="5">
    <source>
        <dbReference type="EMBL" id="GER40825.1"/>
    </source>
</evidence>
<dbReference type="OrthoDB" id="428974at2759"/>
<name>A0A5A7Q6E7_STRAF</name>
<evidence type="ECO:0000256" key="3">
    <source>
        <dbReference type="ARBA" id="ARBA00023274"/>
    </source>
</evidence>
<dbReference type="FunFam" id="1.10.10.10:FF:000118">
    <property type="entry name" value="40S ribosomal protein S19"/>
    <property type="match status" value="1"/>
</dbReference>
<dbReference type="SUPFAM" id="SSF46785">
    <property type="entry name" value="Winged helix' DNA-binding domain"/>
    <property type="match status" value="1"/>
</dbReference>
<evidence type="ECO:0000256" key="4">
    <source>
        <dbReference type="SAM" id="MobiDB-lite"/>
    </source>
</evidence>
<feature type="compositionally biased region" description="Polar residues" evidence="4">
    <location>
        <begin position="158"/>
        <end position="168"/>
    </location>
</feature>
<dbReference type="GO" id="GO:0000028">
    <property type="term" value="P:ribosomal small subunit assembly"/>
    <property type="evidence" value="ECO:0007669"/>
    <property type="project" value="TreeGrafter"/>
</dbReference>
<dbReference type="EMBL" id="BKCP01005972">
    <property type="protein sequence ID" value="GER40825.1"/>
    <property type="molecule type" value="Genomic_DNA"/>
</dbReference>